<dbReference type="GO" id="GO:0001682">
    <property type="term" value="P:tRNA 5'-leader removal"/>
    <property type="evidence" value="ECO:0007669"/>
    <property type="project" value="TreeGrafter"/>
</dbReference>
<dbReference type="Gene3D" id="3.30.110.20">
    <property type="entry name" value="Alba-like domain"/>
    <property type="match status" value="1"/>
</dbReference>
<reference evidence="6 7" key="2">
    <citation type="journal article" date="2019" name="G3 (Bethesda)">
        <title>Hybrid Assembly of the Genome of the Entomopathogenic Nematode Steinernema carpocapsae Identifies the X-Chromosome.</title>
        <authorList>
            <person name="Serra L."/>
            <person name="Macchietto M."/>
            <person name="Macias-Munoz A."/>
            <person name="McGill C.J."/>
            <person name="Rodriguez I.M."/>
            <person name="Rodriguez B."/>
            <person name="Murad R."/>
            <person name="Mortazavi A."/>
        </authorList>
    </citation>
    <scope>NUCLEOTIDE SEQUENCE [LARGE SCALE GENOMIC DNA]</scope>
    <source>
        <strain evidence="6 7">ALL</strain>
    </source>
</reference>
<dbReference type="GO" id="GO:0005634">
    <property type="term" value="C:nucleus"/>
    <property type="evidence" value="ECO:0007669"/>
    <property type="project" value="UniProtKB-SubCell"/>
</dbReference>
<dbReference type="Pfam" id="PF01918">
    <property type="entry name" value="Alba"/>
    <property type="match status" value="1"/>
</dbReference>
<name>A0A4U5N446_STECR</name>
<dbReference type="GO" id="GO:0000172">
    <property type="term" value="C:ribonuclease MRP complex"/>
    <property type="evidence" value="ECO:0007669"/>
    <property type="project" value="TreeGrafter"/>
</dbReference>
<evidence type="ECO:0000313" key="6">
    <source>
        <dbReference type="EMBL" id="TKR77118.1"/>
    </source>
</evidence>
<feature type="domain" description="DNA/RNA-binding protein Alba-like" evidence="5">
    <location>
        <begin position="40"/>
        <end position="106"/>
    </location>
</feature>
<feature type="region of interest" description="Disordered" evidence="4">
    <location>
        <begin position="188"/>
        <end position="214"/>
    </location>
</feature>
<reference evidence="6 7" key="1">
    <citation type="journal article" date="2015" name="Genome Biol.">
        <title>Comparative genomics of Steinernema reveals deeply conserved gene regulatory networks.</title>
        <authorList>
            <person name="Dillman A.R."/>
            <person name="Macchietto M."/>
            <person name="Porter C.F."/>
            <person name="Rogers A."/>
            <person name="Williams B."/>
            <person name="Antoshechkin I."/>
            <person name="Lee M.M."/>
            <person name="Goodwin Z."/>
            <person name="Lu X."/>
            <person name="Lewis E.E."/>
            <person name="Goodrich-Blair H."/>
            <person name="Stock S.P."/>
            <person name="Adams B.J."/>
            <person name="Sternberg P.W."/>
            <person name="Mortazavi A."/>
        </authorList>
    </citation>
    <scope>NUCLEOTIDE SEQUENCE [LARGE SCALE GENOMIC DNA]</scope>
    <source>
        <strain evidence="6 7">ALL</strain>
    </source>
</reference>
<dbReference type="STRING" id="34508.A0A4U5N446"/>
<dbReference type="SUPFAM" id="SSF82704">
    <property type="entry name" value="AlbA-like"/>
    <property type="match status" value="1"/>
</dbReference>
<dbReference type="AlphaFoldDB" id="A0A4U5N446"/>
<evidence type="ECO:0000313" key="7">
    <source>
        <dbReference type="Proteomes" id="UP000298663"/>
    </source>
</evidence>
<evidence type="ECO:0000256" key="2">
    <source>
        <dbReference type="ARBA" id="ARBA00008018"/>
    </source>
</evidence>
<dbReference type="PANTHER" id="PTHR13516:SF4">
    <property type="entry name" value="FI09323P"/>
    <property type="match status" value="1"/>
</dbReference>
<keyword evidence="7" id="KW-1185">Reference proteome</keyword>
<gene>
    <name evidence="6" type="ORF">L596_018147</name>
</gene>
<dbReference type="InterPro" id="IPR002775">
    <property type="entry name" value="DNA/RNA-bd_Alba-like"/>
</dbReference>
<dbReference type="Proteomes" id="UP000298663">
    <property type="component" value="Unassembled WGS sequence"/>
</dbReference>
<evidence type="ECO:0000256" key="3">
    <source>
        <dbReference type="ARBA" id="ARBA00023242"/>
    </source>
</evidence>
<dbReference type="InterPro" id="IPR051958">
    <property type="entry name" value="Alba-like_NAB"/>
</dbReference>
<evidence type="ECO:0000259" key="5">
    <source>
        <dbReference type="Pfam" id="PF01918"/>
    </source>
</evidence>
<accession>A0A4U5N446</accession>
<sequence>MQASAERKTEETALAEEQETIQTVEICQIPFPSQFVENTKVVYVKKNSKFENLHRFASEEMKKKETRHIIFRGYGEACEKCISCVEVFKRNNISGKLYQWNKAKFSKSTTVYPPAFEGAKQKVVEKQLPTLFILISKDPFPEELQCGSMQTSEDVDVFAFKRVAEAVKKRQFDQTRSIKRMTGNVNKWKRQVKESKRAHVEKNRKGGAAKKTEE</sequence>
<dbReference type="GO" id="GO:0003723">
    <property type="term" value="F:RNA binding"/>
    <property type="evidence" value="ECO:0007669"/>
    <property type="project" value="TreeGrafter"/>
</dbReference>
<comment type="subcellular location">
    <subcellularLocation>
        <location evidence="1">Nucleus</location>
    </subcellularLocation>
</comment>
<comment type="caution">
    <text evidence="6">The sequence shown here is derived from an EMBL/GenBank/DDBJ whole genome shotgun (WGS) entry which is preliminary data.</text>
</comment>
<comment type="similarity">
    <text evidence="2">Belongs to the histone-like Alba family.</text>
</comment>
<proteinExistence type="inferred from homology"/>
<dbReference type="OrthoDB" id="424402at2759"/>
<dbReference type="EMBL" id="AZBU02000005">
    <property type="protein sequence ID" value="TKR77118.1"/>
    <property type="molecule type" value="Genomic_DNA"/>
</dbReference>
<feature type="compositionally biased region" description="Basic and acidic residues" evidence="4">
    <location>
        <begin position="191"/>
        <end position="214"/>
    </location>
</feature>
<keyword evidence="3" id="KW-0539">Nucleus</keyword>
<evidence type="ECO:0000256" key="4">
    <source>
        <dbReference type="SAM" id="MobiDB-lite"/>
    </source>
</evidence>
<dbReference type="PANTHER" id="PTHR13516">
    <property type="entry name" value="RIBONUCLEASE P SUBUNIT P25"/>
    <property type="match status" value="1"/>
</dbReference>
<dbReference type="InterPro" id="IPR036882">
    <property type="entry name" value="Alba-like_dom_sf"/>
</dbReference>
<evidence type="ECO:0000256" key="1">
    <source>
        <dbReference type="ARBA" id="ARBA00004123"/>
    </source>
</evidence>
<protein>
    <recommendedName>
        <fullName evidence="5">DNA/RNA-binding protein Alba-like domain-containing protein</fullName>
    </recommendedName>
</protein>
<organism evidence="6 7">
    <name type="scientific">Steinernema carpocapsae</name>
    <name type="common">Entomopathogenic nematode</name>
    <dbReference type="NCBI Taxonomy" id="34508"/>
    <lineage>
        <taxon>Eukaryota</taxon>
        <taxon>Metazoa</taxon>
        <taxon>Ecdysozoa</taxon>
        <taxon>Nematoda</taxon>
        <taxon>Chromadorea</taxon>
        <taxon>Rhabditida</taxon>
        <taxon>Tylenchina</taxon>
        <taxon>Panagrolaimomorpha</taxon>
        <taxon>Strongyloidoidea</taxon>
        <taxon>Steinernematidae</taxon>
        <taxon>Steinernema</taxon>
    </lineage>
</organism>